<dbReference type="Proteomes" id="UP000248745">
    <property type="component" value="Unassembled WGS sequence"/>
</dbReference>
<gene>
    <name evidence="1" type="ORF">DN068_11535</name>
</gene>
<dbReference type="RefSeq" id="WP_110999080.1">
    <property type="nucleotide sequence ID" value="NZ_QKTW01000017.1"/>
</dbReference>
<dbReference type="OrthoDB" id="9801052at2"/>
<evidence type="ECO:0000313" key="2">
    <source>
        <dbReference type="Proteomes" id="UP000248745"/>
    </source>
</evidence>
<dbReference type="EMBL" id="QKTW01000017">
    <property type="protein sequence ID" value="PZF72490.1"/>
    <property type="molecule type" value="Genomic_DNA"/>
</dbReference>
<organism evidence="1 2">
    <name type="scientific">Taibaiella soli</name>
    <dbReference type="NCBI Taxonomy" id="1649169"/>
    <lineage>
        <taxon>Bacteria</taxon>
        <taxon>Pseudomonadati</taxon>
        <taxon>Bacteroidota</taxon>
        <taxon>Chitinophagia</taxon>
        <taxon>Chitinophagales</taxon>
        <taxon>Chitinophagaceae</taxon>
        <taxon>Taibaiella</taxon>
    </lineage>
</organism>
<proteinExistence type="predicted"/>
<accession>A0A2W2AJT3</accession>
<name>A0A2W2AJT3_9BACT</name>
<evidence type="ECO:0008006" key="3">
    <source>
        <dbReference type="Google" id="ProtNLM"/>
    </source>
</evidence>
<protein>
    <recommendedName>
        <fullName evidence="3">Lipoprotein</fullName>
    </recommendedName>
</protein>
<dbReference type="PROSITE" id="PS51257">
    <property type="entry name" value="PROKAR_LIPOPROTEIN"/>
    <property type="match status" value="1"/>
</dbReference>
<evidence type="ECO:0000313" key="1">
    <source>
        <dbReference type="EMBL" id="PZF72490.1"/>
    </source>
</evidence>
<dbReference type="AlphaFoldDB" id="A0A2W2AJT3"/>
<keyword evidence="2" id="KW-1185">Reference proteome</keyword>
<sequence>MKKSYLLPLVVSIGLFSCTKSGTDTTSGTGANTNKTSYKVNGVVDVSIQNNPDSNTSVTTLTITDTLKSAQKITLSLDGLPNGVSGSLSNTSGYPTYSTVLTFVDTNATPGVYPVKLNCEGSVSGKTTYTIDLTIRPDHDYANDWLGTAEGANIPSNSPNTLTYTENITHGDRTNRIVFNNFGGYGIKVYADIIDYGTNFTIPTQTINNTTYFSKIDGDIYSNQYGKNLNALIERDSSGVPYYFTMAVTVH</sequence>
<comment type="caution">
    <text evidence="1">The sequence shown here is derived from an EMBL/GenBank/DDBJ whole genome shotgun (WGS) entry which is preliminary data.</text>
</comment>
<reference evidence="1 2" key="1">
    <citation type="submission" date="2018-06" db="EMBL/GenBank/DDBJ databases">
        <title>Mucibacter soli gen. nov., sp. nov., a new member of the family Chitinophagaceae producing mucin.</title>
        <authorList>
            <person name="Kim M.-K."/>
            <person name="Park S."/>
            <person name="Kim T.-S."/>
            <person name="Joung Y."/>
            <person name="Han J.-H."/>
            <person name="Kim S.B."/>
        </authorList>
    </citation>
    <scope>NUCLEOTIDE SEQUENCE [LARGE SCALE GENOMIC DNA]</scope>
    <source>
        <strain evidence="1 2">R1-15</strain>
    </source>
</reference>